<gene>
    <name evidence="2" type="ORF">OSB04_017068</name>
</gene>
<comment type="caution">
    <text evidence="2">The sequence shown here is derived from an EMBL/GenBank/DDBJ whole genome shotgun (WGS) entry which is preliminary data.</text>
</comment>
<evidence type="ECO:0000313" key="2">
    <source>
        <dbReference type="EMBL" id="KAJ9553023.1"/>
    </source>
</evidence>
<dbReference type="Proteomes" id="UP001172457">
    <property type="component" value="Chromosome 4"/>
</dbReference>
<name>A0AA38T9U0_9ASTR</name>
<feature type="region of interest" description="Disordered" evidence="1">
    <location>
        <begin position="1"/>
        <end position="35"/>
    </location>
</feature>
<dbReference type="AlphaFoldDB" id="A0AA38T9U0"/>
<feature type="region of interest" description="Disordered" evidence="1">
    <location>
        <begin position="94"/>
        <end position="130"/>
    </location>
</feature>
<reference evidence="2" key="1">
    <citation type="submission" date="2023-03" db="EMBL/GenBank/DDBJ databases">
        <title>Chromosome-scale reference genome and RAD-based genetic map of yellow starthistle (Centaurea solstitialis) reveal putative structural variation and QTLs associated with invader traits.</title>
        <authorList>
            <person name="Reatini B."/>
            <person name="Cang F.A."/>
            <person name="Jiang Q."/>
            <person name="Mckibben M.T.W."/>
            <person name="Barker M.S."/>
            <person name="Rieseberg L.H."/>
            <person name="Dlugosch K.M."/>
        </authorList>
    </citation>
    <scope>NUCLEOTIDE SEQUENCE</scope>
    <source>
        <strain evidence="2">CAN-66</strain>
        <tissue evidence="2">Leaf</tissue>
    </source>
</reference>
<evidence type="ECO:0000256" key="1">
    <source>
        <dbReference type="SAM" id="MobiDB-lite"/>
    </source>
</evidence>
<protein>
    <submittedName>
        <fullName evidence="2">Uncharacterized protein</fullName>
    </submittedName>
</protein>
<keyword evidence="3" id="KW-1185">Reference proteome</keyword>
<evidence type="ECO:0000313" key="3">
    <source>
        <dbReference type="Proteomes" id="UP001172457"/>
    </source>
</evidence>
<feature type="compositionally biased region" description="Polar residues" evidence="1">
    <location>
        <begin position="101"/>
        <end position="119"/>
    </location>
</feature>
<accession>A0AA38T9U0</accession>
<sequence length="130" mass="14542">MAEAEPEPQAPELVKEANQIVDSSEMAKGNDDSSRMVHLKQHKVQKISIQQIIKKLRTLWRSNQVMMENNQMEIQANKSMIRNSQPTVEVHVDHPAIDVPESNSEAADTAQAAESNSETNEPKNPIVDES</sequence>
<dbReference type="EMBL" id="JARYMX010000004">
    <property type="protein sequence ID" value="KAJ9553023.1"/>
    <property type="molecule type" value="Genomic_DNA"/>
</dbReference>
<proteinExistence type="predicted"/>
<organism evidence="2 3">
    <name type="scientific">Centaurea solstitialis</name>
    <name type="common">yellow star-thistle</name>
    <dbReference type="NCBI Taxonomy" id="347529"/>
    <lineage>
        <taxon>Eukaryota</taxon>
        <taxon>Viridiplantae</taxon>
        <taxon>Streptophyta</taxon>
        <taxon>Embryophyta</taxon>
        <taxon>Tracheophyta</taxon>
        <taxon>Spermatophyta</taxon>
        <taxon>Magnoliopsida</taxon>
        <taxon>eudicotyledons</taxon>
        <taxon>Gunneridae</taxon>
        <taxon>Pentapetalae</taxon>
        <taxon>asterids</taxon>
        <taxon>campanulids</taxon>
        <taxon>Asterales</taxon>
        <taxon>Asteraceae</taxon>
        <taxon>Carduoideae</taxon>
        <taxon>Cardueae</taxon>
        <taxon>Centaureinae</taxon>
        <taxon>Centaurea</taxon>
    </lineage>
</organism>